<name>A0A399SXT6_9BACT</name>
<dbReference type="InterPro" id="IPR052550">
    <property type="entry name" value="Pyrimidine_5'-ntase_YjjG"/>
</dbReference>
<organism evidence="1 2">
    <name type="scientific">Maribellus luteus</name>
    <dbReference type="NCBI Taxonomy" id="2305463"/>
    <lineage>
        <taxon>Bacteria</taxon>
        <taxon>Pseudomonadati</taxon>
        <taxon>Bacteroidota</taxon>
        <taxon>Bacteroidia</taxon>
        <taxon>Marinilabiliales</taxon>
        <taxon>Prolixibacteraceae</taxon>
        <taxon>Maribellus</taxon>
    </lineage>
</organism>
<dbReference type="SFLD" id="SFLDG01129">
    <property type="entry name" value="C1.5:_HAD__Beta-PGM__Phosphata"/>
    <property type="match status" value="1"/>
</dbReference>
<reference evidence="1 2" key="1">
    <citation type="submission" date="2018-08" db="EMBL/GenBank/DDBJ databases">
        <title>Pallidiluteibacterium maritimus gen. nov., sp. nov., isolated from coastal sediment.</title>
        <authorList>
            <person name="Zhou L.Y."/>
        </authorList>
    </citation>
    <scope>NUCLEOTIDE SEQUENCE [LARGE SCALE GENOMIC DNA]</scope>
    <source>
        <strain evidence="1 2">XSD2</strain>
    </source>
</reference>
<dbReference type="EMBL" id="QWGR01000011">
    <property type="protein sequence ID" value="RIJ46867.1"/>
    <property type="molecule type" value="Genomic_DNA"/>
</dbReference>
<dbReference type="InterPro" id="IPR023198">
    <property type="entry name" value="PGP-like_dom2"/>
</dbReference>
<dbReference type="OrthoDB" id="9802350at2"/>
<dbReference type="RefSeq" id="WP_119439183.1">
    <property type="nucleotide sequence ID" value="NZ_QWGR01000011.1"/>
</dbReference>
<dbReference type="InterPro" id="IPR036412">
    <property type="entry name" value="HAD-like_sf"/>
</dbReference>
<proteinExistence type="predicted"/>
<evidence type="ECO:0000313" key="2">
    <source>
        <dbReference type="Proteomes" id="UP000265926"/>
    </source>
</evidence>
<dbReference type="Pfam" id="PF00702">
    <property type="entry name" value="Hydrolase"/>
    <property type="match status" value="1"/>
</dbReference>
<dbReference type="InterPro" id="IPR011951">
    <property type="entry name" value="HAD-SF_hydro_IA_YjjG/PynA"/>
</dbReference>
<accession>A0A399SXT6</accession>
<dbReference type="Gene3D" id="1.10.150.240">
    <property type="entry name" value="Putative phosphatase, domain 2"/>
    <property type="match status" value="1"/>
</dbReference>
<dbReference type="InterPro" id="IPR023214">
    <property type="entry name" value="HAD_sf"/>
</dbReference>
<dbReference type="NCBIfam" id="TIGR02254">
    <property type="entry name" value="YjjG_YfnB"/>
    <property type="match status" value="1"/>
</dbReference>
<gene>
    <name evidence="1" type="ORF">D1614_17040</name>
</gene>
<protein>
    <submittedName>
        <fullName evidence="1">Noncanonical pyrimidine nucleotidase, YjjG family</fullName>
    </submittedName>
</protein>
<dbReference type="AlphaFoldDB" id="A0A399SXT6"/>
<comment type="caution">
    <text evidence="1">The sequence shown here is derived from an EMBL/GenBank/DDBJ whole genome shotgun (WGS) entry which is preliminary data.</text>
</comment>
<sequence length="240" mass="28019">MNKKYTHLFFDLDNTLWDFCLNSRQAIYETFLYFNLDGRGLDFDEFFNTYSAHNDRLWQQYRKKEIHKNELKRQRFQATFDDLSIEGIDAVQMNDHYLGVMPQQTMLVDGALDVLSALKARRYRLFIITNGFSEVQHKKMQNSGLASFFEKVFISEEVKTPKPGREIFDYAITSTNARKTKSLMIGDDWEVDVMGAVNNGINAIYFNPKFIKNYTKNGILGVDNGVFEINKLIELLNILQ</sequence>
<keyword evidence="2" id="KW-1185">Reference proteome</keyword>
<evidence type="ECO:0000313" key="1">
    <source>
        <dbReference type="EMBL" id="RIJ46867.1"/>
    </source>
</evidence>
<dbReference type="GO" id="GO:0008253">
    <property type="term" value="F:5'-nucleotidase activity"/>
    <property type="evidence" value="ECO:0007669"/>
    <property type="project" value="InterPro"/>
</dbReference>
<dbReference type="Gene3D" id="3.40.50.1000">
    <property type="entry name" value="HAD superfamily/HAD-like"/>
    <property type="match status" value="1"/>
</dbReference>
<dbReference type="PANTHER" id="PTHR47478">
    <property type="match status" value="1"/>
</dbReference>
<dbReference type="NCBIfam" id="TIGR01549">
    <property type="entry name" value="HAD-SF-IA-v1"/>
    <property type="match status" value="1"/>
</dbReference>
<dbReference type="PANTHER" id="PTHR47478:SF1">
    <property type="entry name" value="PYRIMIDINE 5'-NUCLEOTIDASE YJJG"/>
    <property type="match status" value="1"/>
</dbReference>
<dbReference type="Proteomes" id="UP000265926">
    <property type="component" value="Unassembled WGS sequence"/>
</dbReference>
<dbReference type="SFLD" id="SFLDS00003">
    <property type="entry name" value="Haloacid_Dehalogenase"/>
    <property type="match status" value="1"/>
</dbReference>
<dbReference type="SUPFAM" id="SSF56784">
    <property type="entry name" value="HAD-like"/>
    <property type="match status" value="1"/>
</dbReference>
<dbReference type="InterPro" id="IPR006439">
    <property type="entry name" value="HAD-SF_hydro_IA"/>
</dbReference>